<feature type="transmembrane region" description="Helical" evidence="9">
    <location>
        <begin position="30"/>
        <end position="48"/>
    </location>
</feature>
<evidence type="ECO:0000259" key="10">
    <source>
        <dbReference type="PROSITE" id="PS50928"/>
    </source>
</evidence>
<evidence type="ECO:0000313" key="12">
    <source>
        <dbReference type="Proteomes" id="UP001301140"/>
    </source>
</evidence>
<dbReference type="CDD" id="cd06261">
    <property type="entry name" value="TM_PBP2"/>
    <property type="match status" value="1"/>
</dbReference>
<dbReference type="GO" id="GO:0006865">
    <property type="term" value="P:amino acid transport"/>
    <property type="evidence" value="ECO:0007669"/>
    <property type="project" value="UniProtKB-KW"/>
</dbReference>
<evidence type="ECO:0000256" key="8">
    <source>
        <dbReference type="ARBA" id="ARBA00023136"/>
    </source>
</evidence>
<keyword evidence="8 9" id="KW-0472">Membrane</keyword>
<accession>A0AAP3UYT1</accession>
<dbReference type="AlphaFoldDB" id="A0AAP3UYT1"/>
<dbReference type="InterPro" id="IPR035906">
    <property type="entry name" value="MetI-like_sf"/>
</dbReference>
<proteinExistence type="inferred from homology"/>
<feature type="transmembrane region" description="Helical" evidence="9">
    <location>
        <begin position="100"/>
        <end position="123"/>
    </location>
</feature>
<feature type="domain" description="ABC transmembrane type-1" evidence="10">
    <location>
        <begin position="96"/>
        <end position="383"/>
    </location>
</feature>
<dbReference type="InterPro" id="IPR043429">
    <property type="entry name" value="ArtM/GltK/GlnP/TcyL/YhdX-like"/>
</dbReference>
<evidence type="ECO:0000313" key="11">
    <source>
        <dbReference type="EMBL" id="MDF1586203.1"/>
    </source>
</evidence>
<keyword evidence="6" id="KW-0029">Amino-acid transport</keyword>
<comment type="similarity">
    <text evidence="2">Belongs to the binding-protein-dependent transport system permease family. HisMQ subfamily.</text>
</comment>
<dbReference type="GO" id="GO:0022857">
    <property type="term" value="F:transmembrane transporter activity"/>
    <property type="evidence" value="ECO:0007669"/>
    <property type="project" value="InterPro"/>
</dbReference>
<dbReference type="RefSeq" id="WP_327788618.1">
    <property type="nucleotide sequence ID" value="NZ_JARGEQ010000073.1"/>
</dbReference>
<organism evidence="11 12">
    <name type="scientific">Marinimicrococcus flavescens</name>
    <dbReference type="NCBI Taxonomy" id="3031815"/>
    <lineage>
        <taxon>Bacteria</taxon>
        <taxon>Pseudomonadati</taxon>
        <taxon>Pseudomonadota</taxon>
        <taxon>Alphaproteobacteria</taxon>
        <taxon>Geminicoccales</taxon>
        <taxon>Geminicoccaceae</taxon>
        <taxon>Marinimicrococcus</taxon>
    </lineage>
</organism>
<dbReference type="PANTHER" id="PTHR30614:SF37">
    <property type="entry name" value="AMINO-ACID ABC TRANSPORTER PERMEASE PROTEIN YHDX-RELATED"/>
    <property type="match status" value="1"/>
</dbReference>
<keyword evidence="5 9" id="KW-0812">Transmembrane</keyword>
<comment type="caution">
    <text evidence="11">The sequence shown here is derived from an EMBL/GenBank/DDBJ whole genome shotgun (WGS) entry which is preliminary data.</text>
</comment>
<sequence length="399" mass="42553">MPSDASARPQGGSAGGRLAALVYGDRSRGLLWQAVAIGLVLLLGWQLFGNASDNLARQNIATGFDYLSRPASFVISDKLVPYEPSDSYGRALLVGVLNTVWVSFLACLFGTVAGVVVGILRLSPNPLLSRLMLAYVEALRNTPLLLQLLFWYALLLLMPPVREALRPLPGVFVSNGGLFVPVLHWSAAHLWVGLALLAGILAAFPLAGRIEERALAAGRPPRSWPAVLPAVLGPPLVAALLLQPDLSLDRPELGTFRVSGGGRLTPEFTALLMGLALSSSAGIAEAVRSGIQAVSKGQWEAAEALGLKRSLTMRLVVLPQALRIIVPPLTSIYLSTTKNSSLAIAIGYPDLVSVSNTTMNQTGQAMEAIAIFMAIYLLLSLLTSAFMNWYNARVALRTR</sequence>
<evidence type="ECO:0000256" key="9">
    <source>
        <dbReference type="RuleBase" id="RU363032"/>
    </source>
</evidence>
<dbReference type="PANTHER" id="PTHR30614">
    <property type="entry name" value="MEMBRANE COMPONENT OF AMINO ACID ABC TRANSPORTER"/>
    <property type="match status" value="1"/>
</dbReference>
<keyword evidence="7 9" id="KW-1133">Transmembrane helix</keyword>
<dbReference type="EMBL" id="JARGEQ010000073">
    <property type="protein sequence ID" value="MDF1586203.1"/>
    <property type="molecule type" value="Genomic_DNA"/>
</dbReference>
<reference evidence="11 12" key="1">
    <citation type="submission" date="2023-03" db="EMBL/GenBank/DDBJ databases">
        <title>YIM 152171 draft genome.</title>
        <authorList>
            <person name="Yang Z."/>
        </authorList>
    </citation>
    <scope>NUCLEOTIDE SEQUENCE [LARGE SCALE GENOMIC DNA]</scope>
    <source>
        <strain evidence="11 12">YIM 152171</strain>
    </source>
</reference>
<evidence type="ECO:0000256" key="6">
    <source>
        <dbReference type="ARBA" id="ARBA00022970"/>
    </source>
</evidence>
<evidence type="ECO:0000256" key="4">
    <source>
        <dbReference type="ARBA" id="ARBA00022475"/>
    </source>
</evidence>
<comment type="subcellular location">
    <subcellularLocation>
        <location evidence="1">Cell inner membrane</location>
        <topology evidence="1">Multi-pass membrane protein</topology>
    </subcellularLocation>
    <subcellularLocation>
        <location evidence="9">Cell membrane</location>
        <topology evidence="9">Multi-pass membrane protein</topology>
    </subcellularLocation>
</comment>
<keyword evidence="4" id="KW-1003">Cell membrane</keyword>
<evidence type="ECO:0000256" key="7">
    <source>
        <dbReference type="ARBA" id="ARBA00022989"/>
    </source>
</evidence>
<evidence type="ECO:0000256" key="5">
    <source>
        <dbReference type="ARBA" id="ARBA00022692"/>
    </source>
</evidence>
<dbReference type="NCBIfam" id="TIGR01726">
    <property type="entry name" value="HEQRo_perm_3TM"/>
    <property type="match status" value="1"/>
</dbReference>
<feature type="transmembrane region" description="Helical" evidence="9">
    <location>
        <begin position="144"/>
        <end position="162"/>
    </location>
</feature>
<dbReference type="InterPro" id="IPR000515">
    <property type="entry name" value="MetI-like"/>
</dbReference>
<evidence type="ECO:0000256" key="1">
    <source>
        <dbReference type="ARBA" id="ARBA00004429"/>
    </source>
</evidence>
<name>A0AAP3UYT1_9PROT</name>
<dbReference type="Gene3D" id="1.10.3720.10">
    <property type="entry name" value="MetI-like"/>
    <property type="match status" value="2"/>
</dbReference>
<keyword evidence="3 9" id="KW-0813">Transport</keyword>
<dbReference type="SUPFAM" id="SSF161098">
    <property type="entry name" value="MetI-like"/>
    <property type="match status" value="1"/>
</dbReference>
<evidence type="ECO:0000256" key="2">
    <source>
        <dbReference type="ARBA" id="ARBA00010072"/>
    </source>
</evidence>
<dbReference type="Proteomes" id="UP001301140">
    <property type="component" value="Unassembled WGS sequence"/>
</dbReference>
<keyword evidence="12" id="KW-1185">Reference proteome</keyword>
<feature type="transmembrane region" description="Helical" evidence="9">
    <location>
        <begin position="182"/>
        <end position="204"/>
    </location>
</feature>
<dbReference type="Pfam" id="PF00528">
    <property type="entry name" value="BPD_transp_1"/>
    <property type="match status" value="1"/>
</dbReference>
<protein>
    <submittedName>
        <fullName evidence="11">ABC transporter permease subunit</fullName>
    </submittedName>
</protein>
<dbReference type="GO" id="GO:0043190">
    <property type="term" value="C:ATP-binding cassette (ABC) transporter complex"/>
    <property type="evidence" value="ECO:0007669"/>
    <property type="project" value="InterPro"/>
</dbReference>
<evidence type="ECO:0000256" key="3">
    <source>
        <dbReference type="ARBA" id="ARBA00022448"/>
    </source>
</evidence>
<gene>
    <name evidence="11" type="ORF">PZ740_07375</name>
</gene>
<dbReference type="InterPro" id="IPR010065">
    <property type="entry name" value="AA_ABC_transptr_permease_3TM"/>
</dbReference>
<feature type="transmembrane region" description="Helical" evidence="9">
    <location>
        <begin position="368"/>
        <end position="390"/>
    </location>
</feature>
<dbReference type="PROSITE" id="PS50928">
    <property type="entry name" value="ABC_TM1"/>
    <property type="match status" value="1"/>
</dbReference>